<dbReference type="AlphaFoldDB" id="A0AAV1PXZ7"/>
<proteinExistence type="predicted"/>
<sequence length="153" mass="17068">MEVSCSSEGDEVQFIFSLDDHLLMQTRTYNHSQQNWTVDTQSLTTDKAHVSNVSINLYGQLIGNLTCRVWNNFSRDETVIHLKSCKGCTSCFPVVTVAVLTSAATMLLHVALCVGLKHLHKKKTTPTMTVNEGNSDNEIIYSDVSVMKNTRKT</sequence>
<protein>
    <submittedName>
        <fullName evidence="2">Uncharacterized protein LOC122995085 isoform X1</fullName>
    </submittedName>
</protein>
<dbReference type="EMBL" id="CAWUFR010000343">
    <property type="protein sequence ID" value="CAK6976288.1"/>
    <property type="molecule type" value="Genomic_DNA"/>
</dbReference>
<keyword evidence="3" id="KW-1185">Reference proteome</keyword>
<accession>A0AAV1PXZ7</accession>
<evidence type="ECO:0000313" key="3">
    <source>
        <dbReference type="Proteomes" id="UP001314229"/>
    </source>
</evidence>
<feature type="transmembrane region" description="Helical" evidence="1">
    <location>
        <begin position="92"/>
        <end position="116"/>
    </location>
</feature>
<gene>
    <name evidence="2" type="ORF">FSCOSCO3_A021621</name>
</gene>
<dbReference type="Proteomes" id="UP001314229">
    <property type="component" value="Unassembled WGS sequence"/>
</dbReference>
<keyword evidence="1" id="KW-0812">Transmembrane</keyword>
<evidence type="ECO:0000256" key="1">
    <source>
        <dbReference type="SAM" id="Phobius"/>
    </source>
</evidence>
<keyword evidence="1" id="KW-0472">Membrane</keyword>
<reference evidence="2 3" key="1">
    <citation type="submission" date="2024-01" db="EMBL/GenBank/DDBJ databases">
        <authorList>
            <person name="Alioto T."/>
            <person name="Alioto T."/>
            <person name="Gomez Garrido J."/>
        </authorList>
    </citation>
    <scope>NUCLEOTIDE SEQUENCE [LARGE SCALE GENOMIC DNA]</scope>
</reference>
<keyword evidence="1" id="KW-1133">Transmembrane helix</keyword>
<evidence type="ECO:0000313" key="2">
    <source>
        <dbReference type="EMBL" id="CAK6976288.1"/>
    </source>
</evidence>
<organism evidence="2 3">
    <name type="scientific">Scomber scombrus</name>
    <name type="common">Atlantic mackerel</name>
    <name type="synonym">Scomber vernalis</name>
    <dbReference type="NCBI Taxonomy" id="13677"/>
    <lineage>
        <taxon>Eukaryota</taxon>
        <taxon>Metazoa</taxon>
        <taxon>Chordata</taxon>
        <taxon>Craniata</taxon>
        <taxon>Vertebrata</taxon>
        <taxon>Euteleostomi</taxon>
        <taxon>Actinopterygii</taxon>
        <taxon>Neopterygii</taxon>
        <taxon>Teleostei</taxon>
        <taxon>Neoteleostei</taxon>
        <taxon>Acanthomorphata</taxon>
        <taxon>Pelagiaria</taxon>
        <taxon>Scombriformes</taxon>
        <taxon>Scombridae</taxon>
        <taxon>Scomber</taxon>
    </lineage>
</organism>
<name>A0AAV1PXZ7_SCOSC</name>
<comment type="caution">
    <text evidence="2">The sequence shown here is derived from an EMBL/GenBank/DDBJ whole genome shotgun (WGS) entry which is preliminary data.</text>
</comment>